<reference evidence="3 4" key="1">
    <citation type="journal article" date="2023" name="IMA Fungus">
        <title>Comparative genomic study of the Penicillium genus elucidates a diverse pangenome and 15 lateral gene transfer events.</title>
        <authorList>
            <person name="Petersen C."/>
            <person name="Sorensen T."/>
            <person name="Nielsen M.R."/>
            <person name="Sondergaard T.E."/>
            <person name="Sorensen J.L."/>
            <person name="Fitzpatrick D.A."/>
            <person name="Frisvad J.C."/>
            <person name="Nielsen K.L."/>
        </authorList>
    </citation>
    <scope>NUCLEOTIDE SEQUENCE [LARGE SCALE GENOMIC DNA]</scope>
    <source>
        <strain evidence="3 4">IBT 35679</strain>
    </source>
</reference>
<comment type="caution">
    <text evidence="3">The sequence shown here is derived from an EMBL/GenBank/DDBJ whole genome shotgun (WGS) entry which is preliminary data.</text>
</comment>
<name>A0AAD6GIH0_9EURO</name>
<evidence type="ECO:0000313" key="3">
    <source>
        <dbReference type="EMBL" id="KAJ5552744.1"/>
    </source>
</evidence>
<feature type="compositionally biased region" description="Low complexity" evidence="1">
    <location>
        <begin position="184"/>
        <end position="197"/>
    </location>
</feature>
<organism evidence="3 4">
    <name type="scientific">Penicillium frequentans</name>
    <dbReference type="NCBI Taxonomy" id="3151616"/>
    <lineage>
        <taxon>Eukaryota</taxon>
        <taxon>Fungi</taxon>
        <taxon>Dikarya</taxon>
        <taxon>Ascomycota</taxon>
        <taxon>Pezizomycotina</taxon>
        <taxon>Eurotiomycetes</taxon>
        <taxon>Eurotiomycetidae</taxon>
        <taxon>Eurotiales</taxon>
        <taxon>Aspergillaceae</taxon>
        <taxon>Penicillium</taxon>
    </lineage>
</organism>
<protein>
    <submittedName>
        <fullName evidence="3">Uncharacterized protein</fullName>
    </submittedName>
</protein>
<evidence type="ECO:0000256" key="1">
    <source>
        <dbReference type="SAM" id="MobiDB-lite"/>
    </source>
</evidence>
<feature type="transmembrane region" description="Helical" evidence="2">
    <location>
        <begin position="222"/>
        <end position="246"/>
    </location>
</feature>
<feature type="region of interest" description="Disordered" evidence="1">
    <location>
        <begin position="184"/>
        <end position="216"/>
    </location>
</feature>
<keyword evidence="2" id="KW-0812">Transmembrane</keyword>
<gene>
    <name evidence="3" type="ORF">N7494_002122</name>
</gene>
<feature type="compositionally biased region" description="Low complexity" evidence="1">
    <location>
        <begin position="70"/>
        <end position="123"/>
    </location>
</feature>
<feature type="compositionally biased region" description="Polar residues" evidence="1">
    <location>
        <begin position="203"/>
        <end position="212"/>
    </location>
</feature>
<keyword evidence="2" id="KW-1133">Transmembrane helix</keyword>
<dbReference type="EMBL" id="JAQIZZ010000002">
    <property type="protein sequence ID" value="KAJ5552744.1"/>
    <property type="molecule type" value="Genomic_DNA"/>
</dbReference>
<feature type="region of interest" description="Disordered" evidence="1">
    <location>
        <begin position="48"/>
        <end position="126"/>
    </location>
</feature>
<dbReference type="Proteomes" id="UP001220324">
    <property type="component" value="Unassembled WGS sequence"/>
</dbReference>
<proteinExistence type="predicted"/>
<sequence>MLNASSANPSYVTTFAGVRNQDHTDLAAVVIITSVLIETVHTSETITEGVTIARSPTTVNPEPTPPQTPHPEIVPQQNSQTSTKTKSETTQTTVESLTSQSSTSSESLTTSTTSTPSSSSSLQVHEPFPTSEVSIFSSNTHIDTSVGGSTLVSPSSLETSSSTWPIASIMPTSSTFQKMTPAVSFSSHSPTASPSTTLGSAFAESSTSTNESTGDKNNHRKVGAIVGGTLGAAAFIALGILALYFFRRRRWTSPHRRQNSRQGLLPDRDSPSSFISHTRKISQPYFSDKDGAACIPSAPVFPPQRDYSLPNRSDPAFGAPTQYPYLEKVYLPGESNYVYTEDANEDLERSPVSPIIEIYPRLARYQTTPRSQAVRASWITTTNHFLALVMRAPTELASKCLDTPKARDSIRSDPFDLEPPANVLRKGPPLPSQSHWRFGL</sequence>
<keyword evidence="2" id="KW-0472">Membrane</keyword>
<feature type="region of interest" description="Disordered" evidence="1">
    <location>
        <begin position="405"/>
        <end position="440"/>
    </location>
</feature>
<dbReference type="CDD" id="cd12087">
    <property type="entry name" value="TM_EGFR-like"/>
    <property type="match status" value="1"/>
</dbReference>
<evidence type="ECO:0000313" key="4">
    <source>
        <dbReference type="Proteomes" id="UP001220324"/>
    </source>
</evidence>
<accession>A0AAD6GIH0</accession>
<dbReference type="AlphaFoldDB" id="A0AAD6GIH0"/>
<feature type="compositionally biased region" description="Basic and acidic residues" evidence="1">
    <location>
        <begin position="405"/>
        <end position="414"/>
    </location>
</feature>
<keyword evidence="4" id="KW-1185">Reference proteome</keyword>
<evidence type="ECO:0000256" key="2">
    <source>
        <dbReference type="SAM" id="Phobius"/>
    </source>
</evidence>